<name>A0A699JIC1_TANCI</name>
<sequence length="221" mass="25013">MIKESVDDAIATERARHANAGNDVRGYGPVRGQDAAPDVRECTFSGFMKCNPTVFRGTEGAVKLRRWFEKTASVFGINECAEGQKLMTVEFCPVEEIQIMERELWNLRVKEYNIVAYTQIFNELALIPANLNEAVCMAHKLMEKKSQARVKRILEGKKRKLENFQSGNSSGKRNHKDNLRQSAPTEKGLSFGTLLVCECCFTRHDGPCMIKCHKCRKVGHK</sequence>
<accession>A0A699JIC1</accession>
<evidence type="ECO:0000313" key="2">
    <source>
        <dbReference type="EMBL" id="GFA34564.1"/>
    </source>
</evidence>
<evidence type="ECO:0000256" key="1">
    <source>
        <dbReference type="SAM" id="MobiDB-lite"/>
    </source>
</evidence>
<gene>
    <name evidence="2" type="ORF">Tci_606536</name>
</gene>
<proteinExistence type="predicted"/>
<dbReference type="EMBL" id="BKCJ010408243">
    <property type="protein sequence ID" value="GFA34564.1"/>
    <property type="molecule type" value="Genomic_DNA"/>
</dbReference>
<reference evidence="2" key="1">
    <citation type="journal article" date="2019" name="Sci. Rep.">
        <title>Draft genome of Tanacetum cinerariifolium, the natural source of mosquito coil.</title>
        <authorList>
            <person name="Yamashiro T."/>
            <person name="Shiraishi A."/>
            <person name="Satake H."/>
            <person name="Nakayama K."/>
        </authorList>
    </citation>
    <scope>NUCLEOTIDE SEQUENCE</scope>
</reference>
<feature type="region of interest" description="Disordered" evidence="1">
    <location>
        <begin position="163"/>
        <end position="184"/>
    </location>
</feature>
<protein>
    <recommendedName>
        <fullName evidence="3">Retrotransposon gag domain-containing protein</fullName>
    </recommendedName>
</protein>
<organism evidence="2">
    <name type="scientific">Tanacetum cinerariifolium</name>
    <name type="common">Dalmatian daisy</name>
    <name type="synonym">Chrysanthemum cinerariifolium</name>
    <dbReference type="NCBI Taxonomy" id="118510"/>
    <lineage>
        <taxon>Eukaryota</taxon>
        <taxon>Viridiplantae</taxon>
        <taxon>Streptophyta</taxon>
        <taxon>Embryophyta</taxon>
        <taxon>Tracheophyta</taxon>
        <taxon>Spermatophyta</taxon>
        <taxon>Magnoliopsida</taxon>
        <taxon>eudicotyledons</taxon>
        <taxon>Gunneridae</taxon>
        <taxon>Pentapetalae</taxon>
        <taxon>asterids</taxon>
        <taxon>campanulids</taxon>
        <taxon>Asterales</taxon>
        <taxon>Asteraceae</taxon>
        <taxon>Asteroideae</taxon>
        <taxon>Anthemideae</taxon>
        <taxon>Anthemidinae</taxon>
        <taxon>Tanacetum</taxon>
    </lineage>
</organism>
<comment type="caution">
    <text evidence="2">The sequence shown here is derived from an EMBL/GenBank/DDBJ whole genome shotgun (WGS) entry which is preliminary data.</text>
</comment>
<evidence type="ECO:0008006" key="3">
    <source>
        <dbReference type="Google" id="ProtNLM"/>
    </source>
</evidence>
<dbReference type="AlphaFoldDB" id="A0A699JIC1"/>